<accession>X1TTD2</accession>
<protein>
    <submittedName>
        <fullName evidence="1">Uncharacterized protein</fullName>
    </submittedName>
</protein>
<dbReference type="AlphaFoldDB" id="X1TTD2"/>
<sequence>SVKRQNTPTEISILKPDFQKSSLKFHRYKLGIENGKLCRFFG</sequence>
<name>X1TTD2_9ZZZZ</name>
<evidence type="ECO:0000313" key="1">
    <source>
        <dbReference type="EMBL" id="GAJ08479.1"/>
    </source>
</evidence>
<organism evidence="1">
    <name type="scientific">marine sediment metagenome</name>
    <dbReference type="NCBI Taxonomy" id="412755"/>
    <lineage>
        <taxon>unclassified sequences</taxon>
        <taxon>metagenomes</taxon>
        <taxon>ecological metagenomes</taxon>
    </lineage>
</organism>
<proteinExistence type="predicted"/>
<feature type="non-terminal residue" evidence="1">
    <location>
        <position position="1"/>
    </location>
</feature>
<dbReference type="EMBL" id="BARW01029349">
    <property type="protein sequence ID" value="GAJ08479.1"/>
    <property type="molecule type" value="Genomic_DNA"/>
</dbReference>
<comment type="caution">
    <text evidence="1">The sequence shown here is derived from an EMBL/GenBank/DDBJ whole genome shotgun (WGS) entry which is preliminary data.</text>
</comment>
<reference evidence="1" key="1">
    <citation type="journal article" date="2014" name="Front. Microbiol.">
        <title>High frequency of phylogenetically diverse reductive dehalogenase-homologous genes in deep subseafloor sedimentary metagenomes.</title>
        <authorList>
            <person name="Kawai M."/>
            <person name="Futagami T."/>
            <person name="Toyoda A."/>
            <person name="Takaki Y."/>
            <person name="Nishi S."/>
            <person name="Hori S."/>
            <person name="Arai W."/>
            <person name="Tsubouchi T."/>
            <person name="Morono Y."/>
            <person name="Uchiyama I."/>
            <person name="Ito T."/>
            <person name="Fujiyama A."/>
            <person name="Inagaki F."/>
            <person name="Takami H."/>
        </authorList>
    </citation>
    <scope>NUCLEOTIDE SEQUENCE</scope>
    <source>
        <strain evidence="1">Expedition CK06-06</strain>
    </source>
</reference>
<gene>
    <name evidence="1" type="ORF">S12H4_47178</name>
</gene>